<dbReference type="PANTHER" id="PTHR39328:SF1">
    <property type="entry name" value="BLL2871 PROTEIN"/>
    <property type="match status" value="1"/>
</dbReference>
<dbReference type="PROSITE" id="PS51257">
    <property type="entry name" value="PROKAR_LIPOPROTEIN"/>
    <property type="match status" value="1"/>
</dbReference>
<dbReference type="SUPFAM" id="SSF56235">
    <property type="entry name" value="N-terminal nucleophile aminohydrolases (Ntn hydrolases)"/>
    <property type="match status" value="1"/>
</dbReference>
<evidence type="ECO:0000313" key="3">
    <source>
        <dbReference type="Proteomes" id="UP001164803"/>
    </source>
</evidence>
<proteinExistence type="predicted"/>
<evidence type="ECO:0000313" key="2">
    <source>
        <dbReference type="EMBL" id="WAH35746.1"/>
    </source>
</evidence>
<evidence type="ECO:0000259" key="1">
    <source>
        <dbReference type="Pfam" id="PF08823"/>
    </source>
</evidence>
<organism evidence="2 3">
    <name type="scientific">Alicyclobacillus dauci</name>
    <dbReference type="NCBI Taxonomy" id="1475485"/>
    <lineage>
        <taxon>Bacteria</taxon>
        <taxon>Bacillati</taxon>
        <taxon>Bacillota</taxon>
        <taxon>Bacilli</taxon>
        <taxon>Bacillales</taxon>
        <taxon>Alicyclobacillaceae</taxon>
        <taxon>Alicyclobacillus</taxon>
    </lineage>
</organism>
<dbReference type="PANTHER" id="PTHR39328">
    <property type="entry name" value="BLL2871 PROTEIN"/>
    <property type="match status" value="1"/>
</dbReference>
<reference evidence="2" key="1">
    <citation type="submission" date="2022-08" db="EMBL/GenBank/DDBJ databases">
        <title>Alicyclobacillus dauci DSM2870, complete genome.</title>
        <authorList>
            <person name="Wang Q."/>
            <person name="Cai R."/>
            <person name="Wang Z."/>
        </authorList>
    </citation>
    <scope>NUCLEOTIDE SEQUENCE</scope>
    <source>
        <strain evidence="2">DSM 28700</strain>
    </source>
</reference>
<accession>A0ABY6YYU3</accession>
<dbReference type="Proteomes" id="UP001164803">
    <property type="component" value="Chromosome"/>
</dbReference>
<dbReference type="InterPro" id="IPR014927">
    <property type="entry name" value="PG-bd_2"/>
</dbReference>
<name>A0ABY6YYU3_9BACL</name>
<dbReference type="InterPro" id="IPR010430">
    <property type="entry name" value="DUF1028"/>
</dbReference>
<feature type="domain" description="Putative peptidoglycan binding" evidence="1">
    <location>
        <begin position="219"/>
        <end position="290"/>
    </location>
</feature>
<dbReference type="Gene3D" id="3.60.20.10">
    <property type="entry name" value="Glutamine Phosphoribosylpyrophosphate, subunit 1, domain 1"/>
    <property type="match status" value="1"/>
</dbReference>
<keyword evidence="3" id="KW-1185">Reference proteome</keyword>
<protein>
    <submittedName>
        <fullName evidence="2">DUF1028 domain-containing protein</fullName>
    </submittedName>
</protein>
<dbReference type="RefSeq" id="WP_268043028.1">
    <property type="nucleotide sequence ID" value="NZ_CP104064.1"/>
</dbReference>
<dbReference type="EMBL" id="CP104064">
    <property type="protein sequence ID" value="WAH35746.1"/>
    <property type="molecule type" value="Genomic_DNA"/>
</dbReference>
<dbReference type="Pfam" id="PF06267">
    <property type="entry name" value="DUF1028"/>
    <property type="match status" value="1"/>
</dbReference>
<dbReference type="Pfam" id="PF08823">
    <property type="entry name" value="PG_binding_2"/>
    <property type="match status" value="1"/>
</dbReference>
<dbReference type="InterPro" id="IPR029055">
    <property type="entry name" value="Ntn_hydrolases_N"/>
</dbReference>
<gene>
    <name evidence="2" type="ORF">NZD86_15905</name>
</gene>
<sequence length="296" mass="31749">MSKCPQRGELPAVATFSIVGCDMETGEVGVAVQSKFLAVGSVVPWVQSGAGAIATQSWANTSYGPKGLELLRSGMHPQAVIDKLVADDPDPDARQIGIVDMSGRSATYTGKACFDYAGGVAGPGFAAQGNFLASSAVVNGLVKGFQTEGVLADRLLSALKLAQAAGGDRRGMQSAALYIAKVSGGYGGFNDRLVDLRVDEHTSPIDELTRLLHLQRLYFGRTAEGDRIPLRGDTLSEVRDLLSTLGYHPGTGSGYDDETKKELQEYFLTENFDDRWTEESTIDRMVLEFMRNQAKA</sequence>